<keyword evidence="1" id="KW-0456">Lyase</keyword>
<dbReference type="Pfam" id="PF06094">
    <property type="entry name" value="GGACT"/>
    <property type="match status" value="1"/>
</dbReference>
<dbReference type="AlphaFoldDB" id="A0A410M877"/>
<dbReference type="Pfam" id="PF13772">
    <property type="entry name" value="AIG2_2"/>
    <property type="match status" value="1"/>
</dbReference>
<dbReference type="PANTHER" id="PTHR12935">
    <property type="entry name" value="GAMMA-GLUTAMYLCYCLOTRANSFERASE"/>
    <property type="match status" value="1"/>
</dbReference>
<dbReference type="CDD" id="cd06661">
    <property type="entry name" value="GGCT_like"/>
    <property type="match status" value="2"/>
</dbReference>
<dbReference type="InterPro" id="IPR013024">
    <property type="entry name" value="GGCT-like"/>
</dbReference>
<name>A0A410M877_9BACI</name>
<protein>
    <recommendedName>
        <fullName evidence="6">Gamma-glutamylcyclotransferase family protein</fullName>
    </recommendedName>
</protein>
<evidence type="ECO:0000313" key="4">
    <source>
        <dbReference type="EMBL" id="QAS50856.1"/>
    </source>
</evidence>
<evidence type="ECO:0000259" key="3">
    <source>
        <dbReference type="Pfam" id="PF06094"/>
    </source>
</evidence>
<dbReference type="OrthoDB" id="8538589at2"/>
<dbReference type="Gene3D" id="3.10.490.10">
    <property type="entry name" value="Gamma-glutamyl cyclotransferase-like"/>
    <property type="match status" value="2"/>
</dbReference>
<dbReference type="InterPro" id="IPR017939">
    <property type="entry name" value="G-Glutamylcylcotransferase"/>
</dbReference>
<dbReference type="Gene3D" id="3.40.50.1820">
    <property type="entry name" value="alpha/beta hydrolase"/>
    <property type="match status" value="1"/>
</dbReference>
<dbReference type="InterPro" id="IPR036568">
    <property type="entry name" value="GGCT-like_sf"/>
</dbReference>
<feature type="domain" description="AB hydrolase-1" evidence="2">
    <location>
        <begin position="325"/>
        <end position="428"/>
    </location>
</feature>
<dbReference type="PANTHER" id="PTHR12935:SF0">
    <property type="entry name" value="GAMMA-GLUTAMYLCYCLOTRANSFERASE"/>
    <property type="match status" value="1"/>
</dbReference>
<evidence type="ECO:0000256" key="1">
    <source>
        <dbReference type="ARBA" id="ARBA00023239"/>
    </source>
</evidence>
<sequence length="564" mass="65688">MKKLYVFVYGSLCKHQKNHDLLNEAVLYAEQAWTAGSLYTGSSYYPLLIKDDTSITYGELYELNENTLEHLDFLEGHTSKEPLFKRESALVGTEKGDVEAFVYYWPHATEGTHVPFNDWKVHQMTADPFIYYFAYGSCMDHVRFTEHKVDHLFTELKGKGELEHYRLGFSHHLSDGGRADIIEDTGHSVEGVVYEISENALEYLYQREGVNTGGYRPTVVDLILNDDTLVQALSFTVLDKKDDLTPPLHYASEIHRGGSKYLSPHYMTGIEQRFLNDLPVRDFYDYLQKRSRKKMIQTMWSKFTARDFSTQQYVNFTHRSSADEAIIIVHGITAELDHQREFASSCTRNADVFLPILRGYVQNRGDIGYIGQFDDDLFDFIHFIEAKGYEKITLIGHSMGCANILRLIRKNPLLADEYIFVAPFFHPRLPVYHEDATEQPEPRTDVDYTVYDKKVFFLMILHKMNIHRFNQHTVAEIPDEFHHSGRLHLSFRLLVSRFLEHIPSTIFEGIENRISIYVGEKDEIIQHEQLRDWVKEKWGHEVQFIKGTDHNHILHHPDLHEAIS</sequence>
<organism evidence="4 5">
    <name type="scientific">Halobacillus litoralis</name>
    <dbReference type="NCBI Taxonomy" id="45668"/>
    <lineage>
        <taxon>Bacteria</taxon>
        <taxon>Bacillati</taxon>
        <taxon>Bacillota</taxon>
        <taxon>Bacilli</taxon>
        <taxon>Bacillales</taxon>
        <taxon>Bacillaceae</taxon>
        <taxon>Halobacillus</taxon>
    </lineage>
</organism>
<evidence type="ECO:0000259" key="2">
    <source>
        <dbReference type="Pfam" id="PF00561"/>
    </source>
</evidence>
<feature type="domain" description="Gamma-glutamylcyclotransferase AIG2-like" evidence="3">
    <location>
        <begin position="6"/>
        <end position="120"/>
    </location>
</feature>
<dbReference type="SUPFAM" id="SSF53474">
    <property type="entry name" value="alpha/beta-Hydrolases"/>
    <property type="match status" value="1"/>
</dbReference>
<dbReference type="InterPro" id="IPR009288">
    <property type="entry name" value="AIG2-like_dom"/>
</dbReference>
<evidence type="ECO:0008006" key="6">
    <source>
        <dbReference type="Google" id="ProtNLM"/>
    </source>
</evidence>
<dbReference type="Pfam" id="PF00561">
    <property type="entry name" value="Abhydrolase_1"/>
    <property type="match status" value="1"/>
</dbReference>
<dbReference type="Proteomes" id="UP000287756">
    <property type="component" value="Chromosome"/>
</dbReference>
<accession>A0A410M877</accession>
<dbReference type="KEGG" id="hli:HLI_00905"/>
<dbReference type="GO" id="GO:0003839">
    <property type="term" value="F:gamma-glutamylcyclotransferase activity"/>
    <property type="evidence" value="ECO:0007669"/>
    <property type="project" value="InterPro"/>
</dbReference>
<reference evidence="4 5" key="1">
    <citation type="submission" date="2018-01" db="EMBL/GenBank/DDBJ databases">
        <title>The whole genome sequencing and assembly of Halobacillus litoralis ERB031 strain.</title>
        <authorList>
            <person name="Lee S.-J."/>
            <person name="Park M.-K."/>
            <person name="Kim J.-Y."/>
            <person name="Lee Y.-J."/>
            <person name="Yi H."/>
            <person name="Bahn Y.-S."/>
            <person name="Kim J.F."/>
            <person name="Lee D.-W."/>
        </authorList>
    </citation>
    <scope>NUCLEOTIDE SEQUENCE [LARGE SCALE GENOMIC DNA]</scope>
    <source>
        <strain evidence="4 5">ERB 031</strain>
    </source>
</reference>
<dbReference type="EMBL" id="CP026118">
    <property type="protein sequence ID" value="QAS50856.1"/>
    <property type="molecule type" value="Genomic_DNA"/>
</dbReference>
<dbReference type="SUPFAM" id="SSF110857">
    <property type="entry name" value="Gamma-glutamyl cyclotransferase-like"/>
    <property type="match status" value="2"/>
</dbReference>
<dbReference type="InterPro" id="IPR029058">
    <property type="entry name" value="AB_hydrolase_fold"/>
</dbReference>
<gene>
    <name evidence="4" type="ORF">HLI_00905</name>
</gene>
<evidence type="ECO:0000313" key="5">
    <source>
        <dbReference type="Proteomes" id="UP000287756"/>
    </source>
</evidence>
<dbReference type="InterPro" id="IPR000073">
    <property type="entry name" value="AB_hydrolase_1"/>
</dbReference>
<proteinExistence type="predicted"/>